<dbReference type="Proteomes" id="UP001054837">
    <property type="component" value="Unassembled WGS sequence"/>
</dbReference>
<gene>
    <name evidence="1" type="ORF">CDAR_206431</name>
</gene>
<dbReference type="AlphaFoldDB" id="A0AAV4PWP2"/>
<dbReference type="EMBL" id="BPLQ01003316">
    <property type="protein sequence ID" value="GIX99597.1"/>
    <property type="molecule type" value="Genomic_DNA"/>
</dbReference>
<accession>A0AAV4PWP2</accession>
<proteinExistence type="predicted"/>
<evidence type="ECO:0000313" key="1">
    <source>
        <dbReference type="EMBL" id="GIX99597.1"/>
    </source>
</evidence>
<reference evidence="1 2" key="1">
    <citation type="submission" date="2021-06" db="EMBL/GenBank/DDBJ databases">
        <title>Caerostris darwini draft genome.</title>
        <authorList>
            <person name="Kono N."/>
            <person name="Arakawa K."/>
        </authorList>
    </citation>
    <scope>NUCLEOTIDE SEQUENCE [LARGE SCALE GENOMIC DNA]</scope>
</reference>
<organism evidence="1 2">
    <name type="scientific">Caerostris darwini</name>
    <dbReference type="NCBI Taxonomy" id="1538125"/>
    <lineage>
        <taxon>Eukaryota</taxon>
        <taxon>Metazoa</taxon>
        <taxon>Ecdysozoa</taxon>
        <taxon>Arthropoda</taxon>
        <taxon>Chelicerata</taxon>
        <taxon>Arachnida</taxon>
        <taxon>Araneae</taxon>
        <taxon>Araneomorphae</taxon>
        <taxon>Entelegynae</taxon>
        <taxon>Araneoidea</taxon>
        <taxon>Araneidae</taxon>
        <taxon>Caerostris</taxon>
    </lineage>
</organism>
<evidence type="ECO:0000313" key="2">
    <source>
        <dbReference type="Proteomes" id="UP001054837"/>
    </source>
</evidence>
<comment type="caution">
    <text evidence="1">The sequence shown here is derived from an EMBL/GenBank/DDBJ whole genome shotgun (WGS) entry which is preliminary data.</text>
</comment>
<sequence length="107" mass="11905">MYSINIVPSLSANAFIFLGKNKLFPPLYNRRHNFPLSPSDTTFAASFLKDNLLIFIQVNYRTCRYPDIGGAGVQLCHFTSESNLSISNIRSQSSVNGFEARALIGMP</sequence>
<keyword evidence="2" id="KW-1185">Reference proteome</keyword>
<protein>
    <submittedName>
        <fullName evidence="1">Uncharacterized protein</fullName>
    </submittedName>
</protein>
<name>A0AAV4PWP2_9ARAC</name>